<evidence type="ECO:0000256" key="5">
    <source>
        <dbReference type="ARBA" id="ARBA00022519"/>
    </source>
</evidence>
<name>A0ABR7QW71_9GAMM</name>
<dbReference type="SUPFAM" id="SSF81901">
    <property type="entry name" value="HCP-like"/>
    <property type="match status" value="1"/>
</dbReference>
<evidence type="ECO:0000313" key="14">
    <source>
        <dbReference type="Proteomes" id="UP000651208"/>
    </source>
</evidence>
<comment type="subcellular location">
    <subcellularLocation>
        <location evidence="2">Cell inner membrane</location>
        <topology evidence="2">Multi-pass membrane protein</topology>
    </subcellularLocation>
</comment>
<gene>
    <name evidence="13" type="ORF">FcAc13_03170</name>
</gene>
<keyword evidence="7 11" id="KW-1133">Transmembrane helix</keyword>
<feature type="coiled-coil region" evidence="10">
    <location>
        <begin position="124"/>
        <end position="183"/>
    </location>
</feature>
<reference evidence="13 14" key="1">
    <citation type="submission" date="2020-06" db="EMBL/GenBank/DDBJ databases">
        <title>Frischella cerana isolated from Apis cerana gut homogenate.</title>
        <authorList>
            <person name="Wolter L.A."/>
            <person name="Suenami S."/>
            <person name="Miyazaki R."/>
        </authorList>
    </citation>
    <scope>NUCLEOTIDE SEQUENCE [LARGE SCALE GENOMIC DNA]</scope>
    <source>
        <strain evidence="13 14">Ac13</strain>
    </source>
</reference>
<comment type="caution">
    <text evidence="13">The sequence shown here is derived from an EMBL/GenBank/DDBJ whole genome shotgun (WGS) entry which is preliminary data.</text>
</comment>
<keyword evidence="14" id="KW-1185">Reference proteome</keyword>
<organism evidence="13 14">
    <name type="scientific">Frischella japonica</name>
    <dbReference type="NCBI Taxonomy" id="2741544"/>
    <lineage>
        <taxon>Bacteria</taxon>
        <taxon>Pseudomonadati</taxon>
        <taxon>Pseudomonadota</taxon>
        <taxon>Gammaproteobacteria</taxon>
        <taxon>Orbales</taxon>
        <taxon>Orbaceae</taxon>
        <taxon>Frischella</taxon>
    </lineage>
</organism>
<evidence type="ECO:0000313" key="13">
    <source>
        <dbReference type="EMBL" id="MBC9130306.1"/>
    </source>
</evidence>
<comment type="pathway">
    <text evidence="3">Porphyrin-containing compound metabolism; protoheme biosynthesis.</text>
</comment>
<keyword evidence="5" id="KW-0997">Cell inner membrane</keyword>
<dbReference type="InterPro" id="IPR005254">
    <property type="entry name" value="Heme_biosyn_assoc_TPR_pro"/>
</dbReference>
<dbReference type="Pfam" id="PF07219">
    <property type="entry name" value="HemY_N"/>
    <property type="match status" value="1"/>
</dbReference>
<evidence type="ECO:0000256" key="7">
    <source>
        <dbReference type="ARBA" id="ARBA00022989"/>
    </source>
</evidence>
<dbReference type="EMBL" id="JABURY010000006">
    <property type="protein sequence ID" value="MBC9130306.1"/>
    <property type="molecule type" value="Genomic_DNA"/>
</dbReference>
<sequence length="275" mass="31704">MLRILIIFLVLIAGIIVGPLLANHQGSVLFQVAGYRISTSLTAFVIIEIIFCVLLYVFFVILRTLVTSHTLFSEWVNISSRKKAIKRFEQAQGYLLAGEDDKALKLLEKSAKCKQNRVLSHLQAAQIEINHDQLKSANNHLEQIKQPCPPEYQFAFHLVQLKLQLKSQLYESAKENVEKLLDENPRNREVLRLAYLLFNECADYQALIEILPSMYKANAYTTEQLDKIKHVAYTARIKQLLAKNNAIELKSWWNEQPKAIRHNNEYKLLIEGNDN</sequence>
<evidence type="ECO:0000256" key="1">
    <source>
        <dbReference type="ARBA" id="ARBA00002962"/>
    </source>
</evidence>
<dbReference type="InterPro" id="IPR011990">
    <property type="entry name" value="TPR-like_helical_dom_sf"/>
</dbReference>
<dbReference type="Gene3D" id="1.25.40.10">
    <property type="entry name" value="Tetratricopeptide repeat domain"/>
    <property type="match status" value="1"/>
</dbReference>
<keyword evidence="10" id="KW-0175">Coiled coil</keyword>
<keyword evidence="6 11" id="KW-0812">Transmembrane</keyword>
<evidence type="ECO:0000256" key="9">
    <source>
        <dbReference type="ARBA" id="ARBA00023244"/>
    </source>
</evidence>
<keyword evidence="9" id="KW-0627">Porphyrin biosynthesis</keyword>
<keyword evidence="8 11" id="KW-0472">Membrane</keyword>
<protein>
    <recommendedName>
        <fullName evidence="12">HemY N-terminal domain-containing protein</fullName>
    </recommendedName>
</protein>
<proteinExistence type="predicted"/>
<comment type="function">
    <text evidence="1">Involved in a late step of protoheme IX synthesis.</text>
</comment>
<accession>A0ABR7QW71</accession>
<dbReference type="RefSeq" id="WP_187754737.1">
    <property type="nucleotide sequence ID" value="NZ_JABURY010000006.1"/>
</dbReference>
<dbReference type="NCBIfam" id="TIGR00540">
    <property type="entry name" value="TPR_hemY_coli"/>
    <property type="match status" value="1"/>
</dbReference>
<feature type="transmembrane region" description="Helical" evidence="11">
    <location>
        <begin position="41"/>
        <end position="62"/>
    </location>
</feature>
<evidence type="ECO:0000256" key="8">
    <source>
        <dbReference type="ARBA" id="ARBA00023136"/>
    </source>
</evidence>
<feature type="domain" description="HemY N-terminal" evidence="12">
    <location>
        <begin position="26"/>
        <end position="127"/>
    </location>
</feature>
<evidence type="ECO:0000259" key="12">
    <source>
        <dbReference type="Pfam" id="PF07219"/>
    </source>
</evidence>
<evidence type="ECO:0000256" key="6">
    <source>
        <dbReference type="ARBA" id="ARBA00022692"/>
    </source>
</evidence>
<evidence type="ECO:0000256" key="10">
    <source>
        <dbReference type="SAM" id="Coils"/>
    </source>
</evidence>
<evidence type="ECO:0000256" key="3">
    <source>
        <dbReference type="ARBA" id="ARBA00004744"/>
    </source>
</evidence>
<evidence type="ECO:0000256" key="2">
    <source>
        <dbReference type="ARBA" id="ARBA00004429"/>
    </source>
</evidence>
<evidence type="ECO:0000256" key="11">
    <source>
        <dbReference type="SAM" id="Phobius"/>
    </source>
</evidence>
<keyword evidence="4" id="KW-1003">Cell membrane</keyword>
<evidence type="ECO:0000256" key="4">
    <source>
        <dbReference type="ARBA" id="ARBA00022475"/>
    </source>
</evidence>
<dbReference type="Proteomes" id="UP000651208">
    <property type="component" value="Unassembled WGS sequence"/>
</dbReference>
<dbReference type="InterPro" id="IPR010817">
    <property type="entry name" value="HemY_N"/>
</dbReference>